<evidence type="ECO:0000259" key="3">
    <source>
        <dbReference type="PROSITE" id="PS51677"/>
    </source>
</evidence>
<dbReference type="AlphaFoldDB" id="A0A2T0MIG5"/>
<dbReference type="InterPro" id="IPR050248">
    <property type="entry name" value="Polysacc_deacetylase_ArnD"/>
</dbReference>
<evidence type="ECO:0000313" key="4">
    <source>
        <dbReference type="EMBL" id="PRX57378.1"/>
    </source>
</evidence>
<keyword evidence="5" id="KW-1185">Reference proteome</keyword>
<feature type="domain" description="NodB homology" evidence="3">
    <location>
        <begin position="39"/>
        <end position="264"/>
    </location>
</feature>
<dbReference type="PANTHER" id="PTHR10587">
    <property type="entry name" value="GLYCOSYL TRANSFERASE-RELATED"/>
    <property type="match status" value="1"/>
</dbReference>
<dbReference type="GO" id="GO:0046872">
    <property type="term" value="F:metal ion binding"/>
    <property type="evidence" value="ECO:0007669"/>
    <property type="project" value="UniProtKB-KW"/>
</dbReference>
<dbReference type="PROSITE" id="PS51677">
    <property type="entry name" value="NODB"/>
    <property type="match status" value="1"/>
</dbReference>
<reference evidence="4 5" key="1">
    <citation type="submission" date="2018-03" db="EMBL/GenBank/DDBJ databases">
        <title>Genomic Encyclopedia of Archaeal and Bacterial Type Strains, Phase II (KMG-II): from individual species to whole genera.</title>
        <authorList>
            <person name="Goeker M."/>
        </authorList>
    </citation>
    <scope>NUCLEOTIDE SEQUENCE [LARGE SCALE GENOMIC DNA]</scope>
    <source>
        <strain evidence="4 5">DSM 25027</strain>
    </source>
</reference>
<dbReference type="GO" id="GO:0016020">
    <property type="term" value="C:membrane"/>
    <property type="evidence" value="ECO:0007669"/>
    <property type="project" value="TreeGrafter"/>
</dbReference>
<evidence type="ECO:0000256" key="2">
    <source>
        <dbReference type="ARBA" id="ARBA00022801"/>
    </source>
</evidence>
<gene>
    <name evidence="4" type="ORF">CLV81_1382</name>
</gene>
<evidence type="ECO:0000313" key="5">
    <source>
        <dbReference type="Proteomes" id="UP000237640"/>
    </source>
</evidence>
<comment type="caution">
    <text evidence="4">The sequence shown here is derived from an EMBL/GenBank/DDBJ whole genome shotgun (WGS) entry which is preliminary data.</text>
</comment>
<evidence type="ECO:0000256" key="1">
    <source>
        <dbReference type="ARBA" id="ARBA00022723"/>
    </source>
</evidence>
<protein>
    <submittedName>
        <fullName evidence="4">Polysaccharide deacetylase</fullName>
    </submittedName>
</protein>
<proteinExistence type="predicted"/>
<organism evidence="4 5">
    <name type="scientific">Flagellimonas meridianipacifica</name>
    <dbReference type="NCBI Taxonomy" id="1080225"/>
    <lineage>
        <taxon>Bacteria</taxon>
        <taxon>Pseudomonadati</taxon>
        <taxon>Bacteroidota</taxon>
        <taxon>Flavobacteriia</taxon>
        <taxon>Flavobacteriales</taxon>
        <taxon>Flavobacteriaceae</taxon>
        <taxon>Flagellimonas</taxon>
    </lineage>
</organism>
<dbReference type="GO" id="GO:0005975">
    <property type="term" value="P:carbohydrate metabolic process"/>
    <property type="evidence" value="ECO:0007669"/>
    <property type="project" value="InterPro"/>
</dbReference>
<dbReference type="EMBL" id="PVYX01000001">
    <property type="protein sequence ID" value="PRX57378.1"/>
    <property type="molecule type" value="Genomic_DNA"/>
</dbReference>
<accession>A0A2T0MIG5</accession>
<dbReference type="InterPro" id="IPR011330">
    <property type="entry name" value="Glyco_hydro/deAcase_b/a-brl"/>
</dbReference>
<keyword evidence="2" id="KW-0378">Hydrolase</keyword>
<sequence>MVSSILLASCNQTMKHDSKESVKTTDVNADKINEPKNRPKVSFTFDDGITTDLATFKFEEWNQMILDALDEAELNSTFFVTGSNKLDAKGISLLESWSSKGHQIANHTFTHPYFNSDKKTVADFEEELLKTDSVISKYSTFSKLFRFPYLKEGNTEEKVLGFREILKKHGYKNGHVTIDASDWYVNSELIKCIDEEGINSPKIAKYKEFYLQHILERATYYERLSFELTRRHIDHTLLLHHNLTSALFLPDLIQRFKDEGWELVDSRSAFTDEVYEYVLNIIPAGESLIWAMAKETGNYNEKLRYPAEDSRYEKPKMEKLGL</sequence>
<keyword evidence="1" id="KW-0479">Metal-binding</keyword>
<dbReference type="GO" id="GO:0016810">
    <property type="term" value="F:hydrolase activity, acting on carbon-nitrogen (but not peptide) bonds"/>
    <property type="evidence" value="ECO:0007669"/>
    <property type="project" value="InterPro"/>
</dbReference>
<dbReference type="InterPro" id="IPR002509">
    <property type="entry name" value="NODB_dom"/>
</dbReference>
<name>A0A2T0MIG5_9FLAO</name>
<dbReference type="Gene3D" id="3.20.20.370">
    <property type="entry name" value="Glycoside hydrolase/deacetylase"/>
    <property type="match status" value="1"/>
</dbReference>
<dbReference type="Proteomes" id="UP000237640">
    <property type="component" value="Unassembled WGS sequence"/>
</dbReference>
<dbReference type="SUPFAM" id="SSF88713">
    <property type="entry name" value="Glycoside hydrolase/deacetylase"/>
    <property type="match status" value="1"/>
</dbReference>
<dbReference type="PANTHER" id="PTHR10587:SF133">
    <property type="entry name" value="CHITIN DEACETYLASE 1-RELATED"/>
    <property type="match status" value="1"/>
</dbReference>
<dbReference type="Pfam" id="PF01522">
    <property type="entry name" value="Polysacc_deac_1"/>
    <property type="match status" value="1"/>
</dbReference>